<gene>
    <name evidence="2" type="ORF">nbrc107697_00270</name>
</gene>
<dbReference type="Gene3D" id="1.10.10.10">
    <property type="entry name" value="Winged helix-like DNA-binding domain superfamily/Winged helix DNA-binding domain"/>
    <property type="match status" value="1"/>
</dbReference>
<evidence type="ECO:0000259" key="1">
    <source>
        <dbReference type="SMART" id="SM00421"/>
    </source>
</evidence>
<sequence length="206" mass="21847">MSEALDWTATPAAPVVVVTDGSAFDCAAAALVEKCGYRADLVPLNGVADQRPRVVIVRDELMAARVARDLPGRPVPLVVLIPSGQSSRRVGRTHLLRGSSAASELGRILHNAVGPAAGTRRDLVHLSHREREVVTEYVLGATIAETAQRFTLAEATVKSHKRRVAAKYEAAGRPAQNKAQLLLQMVADGWITLPGAQTGPVRPSGA</sequence>
<organism evidence="2 3">
    <name type="scientific">Gordonia crocea</name>
    <dbReference type="NCBI Taxonomy" id="589162"/>
    <lineage>
        <taxon>Bacteria</taxon>
        <taxon>Bacillati</taxon>
        <taxon>Actinomycetota</taxon>
        <taxon>Actinomycetes</taxon>
        <taxon>Mycobacteriales</taxon>
        <taxon>Gordoniaceae</taxon>
        <taxon>Gordonia</taxon>
    </lineage>
</organism>
<protein>
    <recommendedName>
        <fullName evidence="1">HTH luxR-type domain-containing protein</fullName>
    </recommendedName>
</protein>
<dbReference type="GO" id="GO:0003677">
    <property type="term" value="F:DNA binding"/>
    <property type="evidence" value="ECO:0007669"/>
    <property type="project" value="InterPro"/>
</dbReference>
<evidence type="ECO:0000313" key="3">
    <source>
        <dbReference type="Proteomes" id="UP000444980"/>
    </source>
</evidence>
<evidence type="ECO:0000313" key="2">
    <source>
        <dbReference type="EMBL" id="GED95988.1"/>
    </source>
</evidence>
<dbReference type="AlphaFoldDB" id="A0A7M4BQ27"/>
<dbReference type="InterPro" id="IPR016032">
    <property type="entry name" value="Sig_transdc_resp-reg_C-effctor"/>
</dbReference>
<feature type="domain" description="HTH luxR-type" evidence="1">
    <location>
        <begin position="123"/>
        <end position="179"/>
    </location>
</feature>
<dbReference type="InterPro" id="IPR036388">
    <property type="entry name" value="WH-like_DNA-bd_sf"/>
</dbReference>
<dbReference type="RefSeq" id="WP_161925522.1">
    <property type="nucleotide sequence ID" value="NZ_BJOU01000001.1"/>
</dbReference>
<reference evidence="3" key="1">
    <citation type="submission" date="2019-06" db="EMBL/GenBank/DDBJ databases">
        <title>Gordonia isolated from sludge of a wastewater treatment plant.</title>
        <authorList>
            <person name="Tamura T."/>
            <person name="Aoyama K."/>
            <person name="Kang Y."/>
            <person name="Saito S."/>
            <person name="Akiyama N."/>
            <person name="Yazawa K."/>
            <person name="Gonoi T."/>
            <person name="Mikami Y."/>
        </authorList>
    </citation>
    <scope>NUCLEOTIDE SEQUENCE [LARGE SCALE GENOMIC DNA]</scope>
    <source>
        <strain evidence="3">NBRC 107697</strain>
    </source>
</reference>
<dbReference type="Pfam" id="PF00196">
    <property type="entry name" value="GerE"/>
    <property type="match status" value="1"/>
</dbReference>
<dbReference type="EMBL" id="BJOU01000001">
    <property type="protein sequence ID" value="GED95988.1"/>
    <property type="molecule type" value="Genomic_DNA"/>
</dbReference>
<name>A0A7M4BQ27_9ACTN</name>
<dbReference type="OrthoDB" id="4380708at2"/>
<dbReference type="GO" id="GO:0006355">
    <property type="term" value="P:regulation of DNA-templated transcription"/>
    <property type="evidence" value="ECO:0007669"/>
    <property type="project" value="InterPro"/>
</dbReference>
<dbReference type="InterPro" id="IPR000792">
    <property type="entry name" value="Tscrpt_reg_LuxR_C"/>
</dbReference>
<accession>A0A7M4BQ27</accession>
<dbReference type="Proteomes" id="UP000444980">
    <property type="component" value="Unassembled WGS sequence"/>
</dbReference>
<proteinExistence type="predicted"/>
<dbReference type="SUPFAM" id="SSF46894">
    <property type="entry name" value="C-terminal effector domain of the bipartite response regulators"/>
    <property type="match status" value="1"/>
</dbReference>
<comment type="caution">
    <text evidence="2">The sequence shown here is derived from an EMBL/GenBank/DDBJ whole genome shotgun (WGS) entry which is preliminary data.</text>
</comment>
<dbReference type="SMART" id="SM00421">
    <property type="entry name" value="HTH_LUXR"/>
    <property type="match status" value="1"/>
</dbReference>
<dbReference type="PRINTS" id="PR00038">
    <property type="entry name" value="HTHLUXR"/>
</dbReference>
<keyword evidence="3" id="KW-1185">Reference proteome</keyword>